<proteinExistence type="predicted"/>
<comment type="caution">
    <text evidence="2">The sequence shown here is derived from an EMBL/GenBank/DDBJ whole genome shotgun (WGS) entry which is preliminary data.</text>
</comment>
<sequence>MKTALTIAVLLAATPFALAGDDGRQSLDVSSVTAIAVTGDASVIDLKTAPDGPFVATLAGRRTGWFARWYSSWSTADCRPSSRMRLDGTTLVVDVTSSSWFDLSDCTVELIATVRPQASVSVAQAASQVKLTGDFSTVTLDNEAADFALDGHAAEIALKSKALRSHLTFDKTRQSETVSIDAEALDVDLAFVAGTAISYTVTAAASMVDSALANTPGAKPAIDIRGQFVRASIR</sequence>
<gene>
    <name evidence="2" type="ORF">GTW51_13500</name>
</gene>
<evidence type="ECO:0000256" key="1">
    <source>
        <dbReference type="SAM" id="SignalP"/>
    </source>
</evidence>
<protein>
    <recommendedName>
        <fullName evidence="4">Auto-transporter adhesin head GIN domain-containing protein</fullName>
    </recommendedName>
</protein>
<keyword evidence="1" id="KW-0732">Signal</keyword>
<organism evidence="2 3">
    <name type="scientific">Aurantimonas aggregata</name>
    <dbReference type="NCBI Taxonomy" id="2047720"/>
    <lineage>
        <taxon>Bacteria</taxon>
        <taxon>Pseudomonadati</taxon>
        <taxon>Pseudomonadota</taxon>
        <taxon>Alphaproteobacteria</taxon>
        <taxon>Hyphomicrobiales</taxon>
        <taxon>Aurantimonadaceae</taxon>
        <taxon>Aurantimonas</taxon>
    </lineage>
</organism>
<feature type="signal peptide" evidence="1">
    <location>
        <begin position="1"/>
        <end position="19"/>
    </location>
</feature>
<feature type="chain" id="PRO_5026664133" description="Auto-transporter adhesin head GIN domain-containing protein" evidence="1">
    <location>
        <begin position="20"/>
        <end position="234"/>
    </location>
</feature>
<evidence type="ECO:0008006" key="4">
    <source>
        <dbReference type="Google" id="ProtNLM"/>
    </source>
</evidence>
<keyword evidence="3" id="KW-1185">Reference proteome</keyword>
<dbReference type="Proteomes" id="UP000476332">
    <property type="component" value="Unassembled WGS sequence"/>
</dbReference>
<dbReference type="RefSeq" id="WP_163044469.1">
    <property type="nucleotide sequence ID" value="NZ_JAAAMJ010000010.1"/>
</dbReference>
<evidence type="ECO:0000313" key="3">
    <source>
        <dbReference type="Proteomes" id="UP000476332"/>
    </source>
</evidence>
<dbReference type="EMBL" id="JAAAMJ010000010">
    <property type="protein sequence ID" value="NDV87716.1"/>
    <property type="molecule type" value="Genomic_DNA"/>
</dbReference>
<reference evidence="2 3" key="1">
    <citation type="submission" date="2020-01" db="EMBL/GenBank/DDBJ databases">
        <title>Genomes of bacteria type strains.</title>
        <authorList>
            <person name="Chen J."/>
            <person name="Zhu S."/>
            <person name="Chen J."/>
        </authorList>
    </citation>
    <scope>NUCLEOTIDE SEQUENCE [LARGE SCALE GENOMIC DNA]</scope>
    <source>
        <strain evidence="2 3">KCTC 52919</strain>
    </source>
</reference>
<dbReference type="AlphaFoldDB" id="A0A6L9MJ83"/>
<name>A0A6L9MJ83_9HYPH</name>
<accession>A0A6L9MJ83</accession>
<evidence type="ECO:0000313" key="2">
    <source>
        <dbReference type="EMBL" id="NDV87716.1"/>
    </source>
</evidence>